<feature type="transmembrane region" description="Helical" evidence="1">
    <location>
        <begin position="326"/>
        <end position="344"/>
    </location>
</feature>
<dbReference type="AlphaFoldDB" id="A0A062V5D7"/>
<evidence type="ECO:0000313" key="3">
    <source>
        <dbReference type="Proteomes" id="UP000027153"/>
    </source>
</evidence>
<dbReference type="RefSeq" id="WP_048092361.1">
    <property type="nucleotide sequence ID" value="NZ_JMIY01000007.1"/>
</dbReference>
<sequence>MSREVIRASLYQLLIIYAILVFLAGLGTISKYTLHFEIFALVLAVFGALSIRKENKDNNEIKFPPVLIILPFIIILVSRIIPYLNNSIPLGYDPGIYKYVMETYLESLPDLPKENTDLWMRSWSPPGLFVITDLLYLIGFDTHSILTWVFIFFELLLGLGIYVTASRFFGKGTGILSLFIYSISITQYKVFWYMYYKNVVALFIMLIALYFLRSRKYLPFILTASFVGAVHRPTFMIFGLIYLGYIISCRKEYIKNVLAGAIILALTLTFYTQNIREAIFDKIEPIITANIGAGTFISLSTYQLLSLSYLPFALLGFLILARRKDFNLFFLWFLITGVIVYFKLIFFNRFIIHLDVAMIILASFGFYELIKFNKRIGTATLLILFLSSLLVMNQNISDTKPLISEKELDIIKQFNNIESDAYVMSTSSYYSPWVLGYSGRKTIAPGLFDHNRWNLEEWRKFWETDDKERAVEMLDVYERPLYIYLGEMSRINERKFENGCFDKILQENKIKIYKAICNNTDMRQDYNYVNQE</sequence>
<feature type="transmembrane region" description="Helical" evidence="1">
    <location>
        <begin position="253"/>
        <end position="271"/>
    </location>
</feature>
<feature type="transmembrane region" description="Helical" evidence="1">
    <location>
        <begin position="195"/>
        <end position="212"/>
    </location>
</feature>
<feature type="transmembrane region" description="Helical" evidence="1">
    <location>
        <begin position="63"/>
        <end position="84"/>
    </location>
</feature>
<reference evidence="2 3" key="1">
    <citation type="journal article" date="2013" name="Nature">
        <title>Anaerobic oxidation of methane coupled to nitrate reduction in a novel archaeal lineage.</title>
        <authorList>
            <person name="Haroon M.F."/>
            <person name="Hu S."/>
            <person name="Shi Y."/>
            <person name="Imelfort M."/>
            <person name="Keller J."/>
            <person name="Hugenholtz P."/>
            <person name="Yuan Z."/>
            <person name="Tyson G.W."/>
        </authorList>
    </citation>
    <scope>NUCLEOTIDE SEQUENCE [LARGE SCALE GENOMIC DNA]</scope>
    <source>
        <strain evidence="2 3">ANME-2d</strain>
    </source>
</reference>
<dbReference type="EMBL" id="JMIY01000007">
    <property type="protein sequence ID" value="KCZ70620.1"/>
    <property type="molecule type" value="Genomic_DNA"/>
</dbReference>
<evidence type="ECO:0008006" key="4">
    <source>
        <dbReference type="Google" id="ProtNLM"/>
    </source>
</evidence>
<accession>A0A062V5D7</accession>
<feature type="transmembrane region" description="Helical" evidence="1">
    <location>
        <begin position="350"/>
        <end position="369"/>
    </location>
</feature>
<feature type="transmembrane region" description="Helical" evidence="1">
    <location>
        <begin position="218"/>
        <end position="246"/>
    </location>
</feature>
<evidence type="ECO:0000256" key="1">
    <source>
        <dbReference type="SAM" id="Phobius"/>
    </source>
</evidence>
<feature type="transmembrane region" description="Helical" evidence="1">
    <location>
        <begin position="291"/>
        <end position="319"/>
    </location>
</feature>
<proteinExistence type="predicted"/>
<protein>
    <recommendedName>
        <fullName evidence="4">Glycosyltransferase RgtA/B/C/D-like domain-containing protein</fullName>
    </recommendedName>
</protein>
<feature type="transmembrane region" description="Helical" evidence="1">
    <location>
        <begin position="145"/>
        <end position="163"/>
    </location>
</feature>
<keyword evidence="1" id="KW-1133">Transmembrane helix</keyword>
<keyword evidence="3" id="KW-1185">Reference proteome</keyword>
<dbReference type="Proteomes" id="UP000027153">
    <property type="component" value="Unassembled WGS sequence"/>
</dbReference>
<organism evidence="2 3">
    <name type="scientific">Candidatus Methanoperedens nitratireducens</name>
    <dbReference type="NCBI Taxonomy" id="1392998"/>
    <lineage>
        <taxon>Archaea</taxon>
        <taxon>Methanobacteriati</taxon>
        <taxon>Methanobacteriota</taxon>
        <taxon>Stenosarchaea group</taxon>
        <taxon>Methanomicrobia</taxon>
        <taxon>Methanosarcinales</taxon>
        <taxon>ANME-2 cluster</taxon>
        <taxon>Candidatus Methanoperedentaceae</taxon>
        <taxon>Candidatus Methanoperedens</taxon>
    </lineage>
</organism>
<keyword evidence="1" id="KW-0812">Transmembrane</keyword>
<keyword evidence="1" id="KW-0472">Membrane</keyword>
<name>A0A062V5D7_9EURY</name>
<feature type="transmembrane region" description="Helical" evidence="1">
    <location>
        <begin position="32"/>
        <end position="51"/>
    </location>
</feature>
<comment type="caution">
    <text evidence="2">The sequence shown here is derived from an EMBL/GenBank/DDBJ whole genome shotgun (WGS) entry which is preliminary data.</text>
</comment>
<feature type="transmembrane region" description="Helical" evidence="1">
    <location>
        <begin position="9"/>
        <end position="26"/>
    </location>
</feature>
<gene>
    <name evidence="2" type="ORF">ANME2D_02641</name>
</gene>
<evidence type="ECO:0000313" key="2">
    <source>
        <dbReference type="EMBL" id="KCZ70620.1"/>
    </source>
</evidence>